<evidence type="ECO:0000313" key="2">
    <source>
        <dbReference type="EMBL" id="KAF2827211.1"/>
    </source>
</evidence>
<evidence type="ECO:0000256" key="1">
    <source>
        <dbReference type="SAM" id="MobiDB-lite"/>
    </source>
</evidence>
<accession>A0A6A7A1S2</accession>
<evidence type="ECO:0000313" key="3">
    <source>
        <dbReference type="Proteomes" id="UP000799424"/>
    </source>
</evidence>
<keyword evidence="3" id="KW-1185">Reference proteome</keyword>
<sequence>MTRIFEAYPTRRNTNNAPPPYSEPTIPTTPAPPSPPLVTQTPSTRKGYRSFKDWSESPAGRKAIAQLRRYLIEILAFTFEADMTVINAVLSQADGTKTTLSDAEHASLLALAHLIRSMYPKVGKPEWLTIPDSDITMITEAVSKPIKFLKLDGCLVFELLASYADHQCDSSK</sequence>
<reference evidence="2" key="1">
    <citation type="journal article" date="2020" name="Stud. Mycol.">
        <title>101 Dothideomycetes genomes: a test case for predicting lifestyles and emergence of pathogens.</title>
        <authorList>
            <person name="Haridas S."/>
            <person name="Albert R."/>
            <person name="Binder M."/>
            <person name="Bloem J."/>
            <person name="Labutti K."/>
            <person name="Salamov A."/>
            <person name="Andreopoulos B."/>
            <person name="Baker S."/>
            <person name="Barry K."/>
            <person name="Bills G."/>
            <person name="Bluhm B."/>
            <person name="Cannon C."/>
            <person name="Castanera R."/>
            <person name="Culley D."/>
            <person name="Daum C."/>
            <person name="Ezra D."/>
            <person name="Gonzalez J."/>
            <person name="Henrissat B."/>
            <person name="Kuo A."/>
            <person name="Liang C."/>
            <person name="Lipzen A."/>
            <person name="Lutzoni F."/>
            <person name="Magnuson J."/>
            <person name="Mondo S."/>
            <person name="Nolan M."/>
            <person name="Ohm R."/>
            <person name="Pangilinan J."/>
            <person name="Park H.-J."/>
            <person name="Ramirez L."/>
            <person name="Alfaro M."/>
            <person name="Sun H."/>
            <person name="Tritt A."/>
            <person name="Yoshinaga Y."/>
            <person name="Zwiers L.-H."/>
            <person name="Turgeon B."/>
            <person name="Goodwin S."/>
            <person name="Spatafora J."/>
            <person name="Crous P."/>
            <person name="Grigoriev I."/>
        </authorList>
    </citation>
    <scope>NUCLEOTIDE SEQUENCE</scope>
    <source>
        <strain evidence="2">CBS 113818</strain>
    </source>
</reference>
<organism evidence="2 3">
    <name type="scientific">Ophiobolus disseminans</name>
    <dbReference type="NCBI Taxonomy" id="1469910"/>
    <lineage>
        <taxon>Eukaryota</taxon>
        <taxon>Fungi</taxon>
        <taxon>Dikarya</taxon>
        <taxon>Ascomycota</taxon>
        <taxon>Pezizomycotina</taxon>
        <taxon>Dothideomycetes</taxon>
        <taxon>Pleosporomycetidae</taxon>
        <taxon>Pleosporales</taxon>
        <taxon>Pleosporineae</taxon>
        <taxon>Phaeosphaeriaceae</taxon>
        <taxon>Ophiobolus</taxon>
    </lineage>
</organism>
<dbReference type="AlphaFoldDB" id="A0A6A7A1S2"/>
<gene>
    <name evidence="2" type="ORF">CC86DRAFT_405352</name>
</gene>
<dbReference type="EMBL" id="MU006224">
    <property type="protein sequence ID" value="KAF2827211.1"/>
    <property type="molecule type" value="Genomic_DNA"/>
</dbReference>
<name>A0A6A7A1S2_9PLEO</name>
<feature type="region of interest" description="Disordered" evidence="1">
    <location>
        <begin position="1"/>
        <end position="54"/>
    </location>
</feature>
<protein>
    <submittedName>
        <fullName evidence="2">Uncharacterized protein</fullName>
    </submittedName>
</protein>
<feature type="compositionally biased region" description="Pro residues" evidence="1">
    <location>
        <begin position="17"/>
        <end position="36"/>
    </location>
</feature>
<dbReference type="OrthoDB" id="3796310at2759"/>
<dbReference type="Proteomes" id="UP000799424">
    <property type="component" value="Unassembled WGS sequence"/>
</dbReference>
<proteinExistence type="predicted"/>